<dbReference type="SUPFAM" id="SSF54197">
    <property type="entry name" value="HIT-like"/>
    <property type="match status" value="1"/>
</dbReference>
<accession>A0AAJ0GBQ0</accession>
<reference evidence="4" key="1">
    <citation type="submission" date="2023-04" db="EMBL/GenBank/DDBJ databases">
        <title>Black Yeasts Isolated from many extreme environments.</title>
        <authorList>
            <person name="Coleine C."/>
            <person name="Stajich J.E."/>
            <person name="Selbmann L."/>
        </authorList>
    </citation>
    <scope>NUCLEOTIDE SEQUENCE</scope>
    <source>
        <strain evidence="4">CCFEE 5312</strain>
    </source>
</reference>
<dbReference type="InterPro" id="IPR019200">
    <property type="entry name" value="ATP_adenylylTrfase_C"/>
</dbReference>
<sequence length="288" mass="31878">MDIYDIVQTLPANLEANALARFDDLETQGRLYYGAPQHRVVKHDSFTAGNPQLDKDSPARSQPGGPFANPDPAFVVAQNVGPSHYLTLNKYCVQRPMYLLPTINYKPQTEGLDATDLAAAWALIKAFDTPHMVFCNCGVEAGSSQGHKHLQVLPIQRPEGFKFFTDDAGISYNAPMTLPNAPHKHFIISLPHDPSLALLQNKFTQLMEMTYSALEGLSTTLSYNLIIIREWMMVAPRTHRDRDGIATNALGTIGMMCVKDDEEMQGCIRLGMTEPLKYLGMPASSQPV</sequence>
<dbReference type="AlphaFoldDB" id="A0AAJ0GBQ0"/>
<dbReference type="GO" id="GO:0003877">
    <property type="term" value="F:ATP:ADP adenylyltransferase activity"/>
    <property type="evidence" value="ECO:0007669"/>
    <property type="project" value="InterPro"/>
</dbReference>
<dbReference type="PANTHER" id="PTHR38420:SF1">
    <property type="entry name" value="PUTATIVE (AFU_ORTHOLOGUE AFUA_5G14690)-RELATED"/>
    <property type="match status" value="1"/>
</dbReference>
<evidence type="ECO:0000313" key="5">
    <source>
        <dbReference type="Proteomes" id="UP001271007"/>
    </source>
</evidence>
<evidence type="ECO:0008006" key="6">
    <source>
        <dbReference type="Google" id="ProtNLM"/>
    </source>
</evidence>
<dbReference type="GO" id="GO:0005524">
    <property type="term" value="F:ATP binding"/>
    <property type="evidence" value="ECO:0007669"/>
    <property type="project" value="InterPro"/>
</dbReference>
<dbReference type="Pfam" id="PF19327">
    <property type="entry name" value="Ap4A_phos_N"/>
    <property type="match status" value="1"/>
</dbReference>
<evidence type="ECO:0000259" key="3">
    <source>
        <dbReference type="Pfam" id="PF19327"/>
    </source>
</evidence>
<dbReference type="PANTHER" id="PTHR38420">
    <property type="entry name" value="AP-4-A PHOSPHORYLASE II"/>
    <property type="match status" value="1"/>
</dbReference>
<comment type="caution">
    <text evidence="4">The sequence shown here is derived from an EMBL/GenBank/DDBJ whole genome shotgun (WGS) entry which is preliminary data.</text>
</comment>
<dbReference type="Gene3D" id="3.30.428.70">
    <property type="match status" value="1"/>
</dbReference>
<dbReference type="Proteomes" id="UP001271007">
    <property type="component" value="Unassembled WGS sequence"/>
</dbReference>
<dbReference type="Pfam" id="PF09830">
    <property type="entry name" value="ATP_transf"/>
    <property type="match status" value="1"/>
</dbReference>
<protein>
    <recommendedName>
        <fullName evidence="6">ATP adenylyltransferase</fullName>
    </recommendedName>
</protein>
<evidence type="ECO:0000313" key="4">
    <source>
        <dbReference type="EMBL" id="KAK3052326.1"/>
    </source>
</evidence>
<dbReference type="InterPro" id="IPR036265">
    <property type="entry name" value="HIT-like_sf"/>
</dbReference>
<organism evidence="4 5">
    <name type="scientific">Extremus antarcticus</name>
    <dbReference type="NCBI Taxonomy" id="702011"/>
    <lineage>
        <taxon>Eukaryota</taxon>
        <taxon>Fungi</taxon>
        <taxon>Dikarya</taxon>
        <taxon>Ascomycota</taxon>
        <taxon>Pezizomycotina</taxon>
        <taxon>Dothideomycetes</taxon>
        <taxon>Dothideomycetidae</taxon>
        <taxon>Mycosphaerellales</taxon>
        <taxon>Extremaceae</taxon>
        <taxon>Extremus</taxon>
    </lineage>
</organism>
<feature type="domain" description="Ap4A phosphorylase 1/2 N-terminal" evidence="3">
    <location>
        <begin position="59"/>
        <end position="156"/>
    </location>
</feature>
<keyword evidence="5" id="KW-1185">Reference proteome</keyword>
<feature type="domain" description="ATP adenylyltransferase C-terminal" evidence="2">
    <location>
        <begin position="179"/>
        <end position="282"/>
    </location>
</feature>
<dbReference type="InterPro" id="IPR009163">
    <property type="entry name" value="Ap4A_phos1/2"/>
</dbReference>
<dbReference type="InterPro" id="IPR043171">
    <property type="entry name" value="Ap4A_phos1/2-like"/>
</dbReference>
<dbReference type="InterPro" id="IPR045759">
    <property type="entry name" value="Ap4A_phos1/2_N"/>
</dbReference>
<evidence type="ECO:0000256" key="1">
    <source>
        <dbReference type="SAM" id="MobiDB-lite"/>
    </source>
</evidence>
<dbReference type="GO" id="GO:0009117">
    <property type="term" value="P:nucleotide metabolic process"/>
    <property type="evidence" value="ECO:0007669"/>
    <property type="project" value="InterPro"/>
</dbReference>
<proteinExistence type="predicted"/>
<feature type="region of interest" description="Disordered" evidence="1">
    <location>
        <begin position="47"/>
        <end position="70"/>
    </location>
</feature>
<evidence type="ECO:0000259" key="2">
    <source>
        <dbReference type="Pfam" id="PF09830"/>
    </source>
</evidence>
<gene>
    <name evidence="4" type="ORF">LTR09_006536</name>
</gene>
<name>A0AAJ0GBQ0_9PEZI</name>
<dbReference type="EMBL" id="JAWDJX010000021">
    <property type="protein sequence ID" value="KAK3052326.1"/>
    <property type="molecule type" value="Genomic_DNA"/>
</dbReference>